<dbReference type="EMBL" id="ML992662">
    <property type="protein sequence ID" value="KAF2217399.1"/>
    <property type="molecule type" value="Genomic_DNA"/>
</dbReference>
<evidence type="ECO:0000313" key="3">
    <source>
        <dbReference type="EMBL" id="KAF2217399.1"/>
    </source>
</evidence>
<evidence type="ECO:0000256" key="2">
    <source>
        <dbReference type="SAM" id="Phobius"/>
    </source>
</evidence>
<protein>
    <submittedName>
        <fullName evidence="3">Uncharacterized protein</fullName>
    </submittedName>
</protein>
<name>A0A6A6FVJ5_9PEZI</name>
<gene>
    <name evidence="3" type="ORF">CERZMDRAFT_104176</name>
</gene>
<evidence type="ECO:0000313" key="4">
    <source>
        <dbReference type="Proteomes" id="UP000799539"/>
    </source>
</evidence>
<dbReference type="Proteomes" id="UP000799539">
    <property type="component" value="Unassembled WGS sequence"/>
</dbReference>
<feature type="region of interest" description="Disordered" evidence="1">
    <location>
        <begin position="1"/>
        <end position="86"/>
    </location>
</feature>
<keyword evidence="2" id="KW-0812">Transmembrane</keyword>
<proteinExistence type="predicted"/>
<keyword evidence="2" id="KW-1133">Transmembrane helix</keyword>
<keyword evidence="2" id="KW-0472">Membrane</keyword>
<accession>A0A6A6FVJ5</accession>
<dbReference type="AlphaFoldDB" id="A0A6A6FVJ5"/>
<feature type="transmembrane region" description="Helical" evidence="2">
    <location>
        <begin position="158"/>
        <end position="177"/>
    </location>
</feature>
<sequence length="180" mass="19682">MGLPRYIARGKPYGRNGSISPRKTSPKPDEKKGRGRASSTSTGSANGNNISNQHLSVQRSYNARTRTVSPAAKSGALTPNHSGYVLPDLLEANGNGGLIDKAGYYPKMRWRDPDEEEESDEESHVGSHYGDLDDSQAKGGKFGRRKPKSKARRALDEFLRSLLLIAVPAALWYGYLIKHG</sequence>
<keyword evidence="4" id="KW-1185">Reference proteome</keyword>
<feature type="compositionally biased region" description="Polar residues" evidence="1">
    <location>
        <begin position="53"/>
        <end position="68"/>
    </location>
</feature>
<reference evidence="3" key="1">
    <citation type="journal article" date="2020" name="Stud. Mycol.">
        <title>101 Dothideomycetes genomes: a test case for predicting lifestyles and emergence of pathogens.</title>
        <authorList>
            <person name="Haridas S."/>
            <person name="Albert R."/>
            <person name="Binder M."/>
            <person name="Bloem J."/>
            <person name="Labutti K."/>
            <person name="Salamov A."/>
            <person name="Andreopoulos B."/>
            <person name="Baker S."/>
            <person name="Barry K."/>
            <person name="Bills G."/>
            <person name="Bluhm B."/>
            <person name="Cannon C."/>
            <person name="Castanera R."/>
            <person name="Culley D."/>
            <person name="Daum C."/>
            <person name="Ezra D."/>
            <person name="Gonzalez J."/>
            <person name="Henrissat B."/>
            <person name="Kuo A."/>
            <person name="Liang C."/>
            <person name="Lipzen A."/>
            <person name="Lutzoni F."/>
            <person name="Magnuson J."/>
            <person name="Mondo S."/>
            <person name="Nolan M."/>
            <person name="Ohm R."/>
            <person name="Pangilinan J."/>
            <person name="Park H.-J."/>
            <person name="Ramirez L."/>
            <person name="Alfaro M."/>
            <person name="Sun H."/>
            <person name="Tritt A."/>
            <person name="Yoshinaga Y."/>
            <person name="Zwiers L.-H."/>
            <person name="Turgeon B."/>
            <person name="Goodwin S."/>
            <person name="Spatafora J."/>
            <person name="Crous P."/>
            <person name="Grigoriev I."/>
        </authorList>
    </citation>
    <scope>NUCLEOTIDE SEQUENCE</scope>
    <source>
        <strain evidence="3">SCOH1-5</strain>
    </source>
</reference>
<feature type="region of interest" description="Disordered" evidence="1">
    <location>
        <begin position="110"/>
        <end position="151"/>
    </location>
</feature>
<feature type="compositionally biased region" description="Low complexity" evidence="1">
    <location>
        <begin position="36"/>
        <end position="52"/>
    </location>
</feature>
<evidence type="ECO:0000256" key="1">
    <source>
        <dbReference type="SAM" id="MobiDB-lite"/>
    </source>
</evidence>
<feature type="compositionally biased region" description="Basic residues" evidence="1">
    <location>
        <begin position="141"/>
        <end position="151"/>
    </location>
</feature>
<organism evidence="3 4">
    <name type="scientific">Cercospora zeae-maydis SCOH1-5</name>
    <dbReference type="NCBI Taxonomy" id="717836"/>
    <lineage>
        <taxon>Eukaryota</taxon>
        <taxon>Fungi</taxon>
        <taxon>Dikarya</taxon>
        <taxon>Ascomycota</taxon>
        <taxon>Pezizomycotina</taxon>
        <taxon>Dothideomycetes</taxon>
        <taxon>Dothideomycetidae</taxon>
        <taxon>Mycosphaerellales</taxon>
        <taxon>Mycosphaerellaceae</taxon>
        <taxon>Cercospora</taxon>
    </lineage>
</organism>